<feature type="region of interest" description="Disordered" evidence="1">
    <location>
        <begin position="250"/>
        <end position="291"/>
    </location>
</feature>
<feature type="region of interest" description="Disordered" evidence="1">
    <location>
        <begin position="1"/>
        <end position="99"/>
    </location>
</feature>
<keyword evidence="3" id="KW-1185">Reference proteome</keyword>
<evidence type="ECO:0000313" key="3">
    <source>
        <dbReference type="Proteomes" id="UP001140453"/>
    </source>
</evidence>
<accession>A0A9W9CUB6</accession>
<feature type="compositionally biased region" description="Low complexity" evidence="1">
    <location>
        <begin position="431"/>
        <end position="442"/>
    </location>
</feature>
<feature type="compositionally biased region" description="Low complexity" evidence="1">
    <location>
        <begin position="254"/>
        <end position="278"/>
    </location>
</feature>
<feature type="compositionally biased region" description="Basic and acidic residues" evidence="1">
    <location>
        <begin position="35"/>
        <end position="56"/>
    </location>
</feature>
<feature type="region of interest" description="Disordered" evidence="1">
    <location>
        <begin position="125"/>
        <end position="163"/>
    </location>
</feature>
<dbReference type="EMBL" id="JAPEVB010000005">
    <property type="protein sequence ID" value="KAJ4387377.1"/>
    <property type="molecule type" value="Genomic_DNA"/>
</dbReference>
<proteinExistence type="predicted"/>
<gene>
    <name evidence="2" type="ORF">N0V93_007968</name>
</gene>
<feature type="region of interest" description="Disordered" evidence="1">
    <location>
        <begin position="511"/>
        <end position="548"/>
    </location>
</feature>
<feature type="compositionally biased region" description="Basic and acidic residues" evidence="1">
    <location>
        <begin position="1"/>
        <end position="12"/>
    </location>
</feature>
<reference evidence="2" key="1">
    <citation type="submission" date="2022-10" db="EMBL/GenBank/DDBJ databases">
        <title>Tapping the CABI collections for fungal endophytes: first genome assemblies for Collariella, Neodidymelliopsis, Ascochyta clinopodiicola, Didymella pomorum, Didymosphaeria variabile, Neocosmospora piperis and Neocucurbitaria cava.</title>
        <authorList>
            <person name="Hill R."/>
        </authorList>
    </citation>
    <scope>NUCLEOTIDE SEQUENCE</scope>
    <source>
        <strain evidence="2">IMI 355082</strain>
    </source>
</reference>
<sequence length="666" mass="72153">MDDRIAHYRLLKESSGSRAQDLVKEMSEGLPEQPEDAHALEPGEGERLDPASDNRSEIFSPSSDNFADYEKKPPNDKGSMGSSLPNDFARLPPSAKSQPTTQIINRAGTINIHYNIYQPVVTSDNEEDSFAADPDTKRGNEARVSTPTPTRACQPSPRPAPSPIQSAAAQVFVTPDDTFLRHIDQPSTKGRYPITRSWAISDMEKAKLKDSIDLMFTGTLSRRNLHKQLKNLAEAIRNEKWDEKQQAYIPINLGPDSSPSQPGNGSSGSLVSPSFSPSECIDTMDSTTGGPDLSQAKSFMSTLSTFTEASSQANPSKFRIDLSPYCQEIPTIPGDFGGADGNKIDEDSNQTVVRKQMPTIKQPTLAQELDANIATAAAACVAETKNTETNHMDEASLASVLKGVNSAGKTPPKVVNFELPGDDETSEESPQDYSSSSQSSSSKGTESDHIHGSQSPIRFESLKRSFTSPVTAARNHQYALRARPFKAACTANLEAPLNTNPAQQLLDDRQSIGTDSGDGADVIRAPNTMVNKPRPKRHSTQAEESQQNTDALACRTTSGLHVVFHPSSESRKCHLCKTMFTDESNARQADGGGPCSFHPGVLEKKKTGQSTMYAFSCCGGPPIMAGPGLVAINLVSPGCTKCYHQDKERAWNLETLTMKDPVLFEE</sequence>
<organism evidence="2 3">
    <name type="scientific">Gnomoniopsis smithogilvyi</name>
    <dbReference type="NCBI Taxonomy" id="1191159"/>
    <lineage>
        <taxon>Eukaryota</taxon>
        <taxon>Fungi</taxon>
        <taxon>Dikarya</taxon>
        <taxon>Ascomycota</taxon>
        <taxon>Pezizomycotina</taxon>
        <taxon>Sordariomycetes</taxon>
        <taxon>Sordariomycetidae</taxon>
        <taxon>Diaporthales</taxon>
        <taxon>Gnomoniaceae</taxon>
        <taxon>Gnomoniopsis</taxon>
    </lineage>
</organism>
<dbReference type="Proteomes" id="UP001140453">
    <property type="component" value="Unassembled WGS sequence"/>
</dbReference>
<name>A0A9W9CUB6_9PEZI</name>
<dbReference type="AlphaFoldDB" id="A0A9W9CUB6"/>
<feature type="compositionally biased region" description="Acidic residues" evidence="1">
    <location>
        <begin position="420"/>
        <end position="430"/>
    </location>
</feature>
<comment type="caution">
    <text evidence="2">The sequence shown here is derived from an EMBL/GenBank/DDBJ whole genome shotgun (WGS) entry which is preliminary data.</text>
</comment>
<dbReference type="OrthoDB" id="10628287at2759"/>
<evidence type="ECO:0000256" key="1">
    <source>
        <dbReference type="SAM" id="MobiDB-lite"/>
    </source>
</evidence>
<evidence type="ECO:0000313" key="2">
    <source>
        <dbReference type="EMBL" id="KAJ4387377.1"/>
    </source>
</evidence>
<protein>
    <submittedName>
        <fullName evidence="2">Uncharacterized protein</fullName>
    </submittedName>
</protein>
<feature type="region of interest" description="Disordered" evidence="1">
    <location>
        <begin position="409"/>
        <end position="462"/>
    </location>
</feature>